<dbReference type="AlphaFoldDB" id="C9LHC5"/>
<organism evidence="2 3">
    <name type="scientific">Alloprevotella tannerae ATCC 51259</name>
    <dbReference type="NCBI Taxonomy" id="626522"/>
    <lineage>
        <taxon>Bacteria</taxon>
        <taxon>Pseudomonadati</taxon>
        <taxon>Bacteroidota</taxon>
        <taxon>Bacteroidia</taxon>
        <taxon>Bacteroidales</taxon>
        <taxon>Prevotellaceae</taxon>
        <taxon>Alloprevotella</taxon>
    </lineage>
</organism>
<sequence>MSSAFCGEGWPVEGSADSSGEAITEKAPATEWQLQELVCCL</sequence>
<gene>
    <name evidence="2" type="ORF">GCWU000325_01626</name>
</gene>
<proteinExistence type="predicted"/>
<dbReference type="Proteomes" id="UP000003460">
    <property type="component" value="Unassembled WGS sequence"/>
</dbReference>
<dbReference type="EMBL" id="ACIJ02000018">
    <property type="protein sequence ID" value="EEX72083.1"/>
    <property type="molecule type" value="Genomic_DNA"/>
</dbReference>
<evidence type="ECO:0000256" key="1">
    <source>
        <dbReference type="SAM" id="MobiDB-lite"/>
    </source>
</evidence>
<evidence type="ECO:0000313" key="2">
    <source>
        <dbReference type="EMBL" id="EEX72083.1"/>
    </source>
</evidence>
<accession>C9LHC5</accession>
<dbReference type="HOGENOM" id="CLU_3274772_0_0_10"/>
<feature type="region of interest" description="Disordered" evidence="1">
    <location>
        <begin position="1"/>
        <end position="24"/>
    </location>
</feature>
<name>C9LHC5_9BACT</name>
<protein>
    <submittedName>
        <fullName evidence="2">Uncharacterized protein</fullName>
    </submittedName>
</protein>
<comment type="caution">
    <text evidence="2">The sequence shown here is derived from an EMBL/GenBank/DDBJ whole genome shotgun (WGS) entry which is preliminary data.</text>
</comment>
<evidence type="ECO:0000313" key="3">
    <source>
        <dbReference type="Proteomes" id="UP000003460"/>
    </source>
</evidence>
<keyword evidence="3" id="KW-1185">Reference proteome</keyword>
<reference evidence="2" key="1">
    <citation type="submission" date="2009-09" db="EMBL/GenBank/DDBJ databases">
        <authorList>
            <person name="Weinstock G."/>
            <person name="Sodergren E."/>
            <person name="Clifton S."/>
            <person name="Fulton L."/>
            <person name="Fulton B."/>
            <person name="Courtney L."/>
            <person name="Fronick C."/>
            <person name="Harrison M."/>
            <person name="Strong C."/>
            <person name="Farmer C."/>
            <person name="Delahaunty K."/>
            <person name="Markovic C."/>
            <person name="Hall O."/>
            <person name="Minx P."/>
            <person name="Tomlinson C."/>
            <person name="Mitreva M."/>
            <person name="Nelson J."/>
            <person name="Hou S."/>
            <person name="Wollam A."/>
            <person name="Pepin K.H."/>
            <person name="Johnson M."/>
            <person name="Bhonagiri V."/>
            <person name="Nash W.E."/>
            <person name="Warren W."/>
            <person name="Chinwalla A."/>
            <person name="Mardis E.R."/>
            <person name="Wilson R.K."/>
        </authorList>
    </citation>
    <scope>NUCLEOTIDE SEQUENCE [LARGE SCALE GENOMIC DNA]</scope>
    <source>
        <strain evidence="2">ATCC 51259</strain>
    </source>
</reference>